<gene>
    <name evidence="3" type="ORF">DFR58_10637</name>
</gene>
<keyword evidence="4" id="KW-1185">Reference proteome</keyword>
<proteinExistence type="predicted"/>
<protein>
    <submittedName>
        <fullName evidence="3">S1 RNA binding domain protein</fullName>
    </submittedName>
</protein>
<dbReference type="EMBL" id="QPJT01000006">
    <property type="protein sequence ID" value="RCX17871.1"/>
    <property type="molecule type" value="Genomic_DNA"/>
</dbReference>
<reference evidence="3 4" key="1">
    <citation type="submission" date="2018-07" db="EMBL/GenBank/DDBJ databases">
        <title>Genomic Encyclopedia of Type Strains, Phase IV (KMG-IV): sequencing the most valuable type-strain genomes for metagenomic binning, comparative biology and taxonomic classification.</title>
        <authorList>
            <person name="Goeker M."/>
        </authorList>
    </citation>
    <scope>NUCLEOTIDE SEQUENCE [LARGE SCALE GENOMIC DNA]</scope>
    <source>
        <strain evidence="3 4">DSM 27016</strain>
    </source>
</reference>
<dbReference type="Proteomes" id="UP000253034">
    <property type="component" value="Unassembled WGS sequence"/>
</dbReference>
<feature type="domain" description="S1 motif" evidence="2">
    <location>
        <begin position="6"/>
        <end position="74"/>
    </location>
</feature>
<dbReference type="RefSeq" id="WP_114297022.1">
    <property type="nucleotide sequence ID" value="NZ_QPJT01000006.1"/>
</dbReference>
<comment type="caution">
    <text evidence="3">The sequence shown here is derived from an EMBL/GenBank/DDBJ whole genome shotgun (WGS) entry which is preliminary data.</text>
</comment>
<dbReference type="PANTHER" id="PTHR10724">
    <property type="entry name" value="30S RIBOSOMAL PROTEIN S1"/>
    <property type="match status" value="1"/>
</dbReference>
<dbReference type="OrthoDB" id="9810507at2"/>
<dbReference type="SUPFAM" id="SSF50249">
    <property type="entry name" value="Nucleic acid-binding proteins"/>
    <property type="match status" value="1"/>
</dbReference>
<evidence type="ECO:0000259" key="2">
    <source>
        <dbReference type="PROSITE" id="PS50126"/>
    </source>
</evidence>
<dbReference type="CDD" id="cd05692">
    <property type="entry name" value="S1_RPS1_repeat_hs4"/>
    <property type="match status" value="1"/>
</dbReference>
<dbReference type="AlphaFoldDB" id="A0A369B8Y3"/>
<organism evidence="3 4">
    <name type="scientific">Anaerobacterium chartisolvens</name>
    <dbReference type="NCBI Taxonomy" id="1297424"/>
    <lineage>
        <taxon>Bacteria</taxon>
        <taxon>Bacillati</taxon>
        <taxon>Bacillota</taxon>
        <taxon>Clostridia</taxon>
        <taxon>Eubacteriales</taxon>
        <taxon>Oscillospiraceae</taxon>
        <taxon>Anaerobacterium</taxon>
    </lineage>
</organism>
<evidence type="ECO:0000256" key="1">
    <source>
        <dbReference type="ARBA" id="ARBA00025604"/>
    </source>
</evidence>
<dbReference type="SMART" id="SM00316">
    <property type="entry name" value="S1"/>
    <property type="match status" value="1"/>
</dbReference>
<dbReference type="GO" id="GO:0003735">
    <property type="term" value="F:structural constituent of ribosome"/>
    <property type="evidence" value="ECO:0007669"/>
    <property type="project" value="TreeGrafter"/>
</dbReference>
<dbReference type="GO" id="GO:0006412">
    <property type="term" value="P:translation"/>
    <property type="evidence" value="ECO:0007669"/>
    <property type="project" value="TreeGrafter"/>
</dbReference>
<name>A0A369B8Y3_9FIRM</name>
<dbReference type="InterPro" id="IPR050437">
    <property type="entry name" value="Ribos_protein_bS1-like"/>
</dbReference>
<sequence>MLVEVGTVVEGKVSGITSFGAFVQLAGGKTGLVHISEVAEEYVKDIKAHLKENQSVKVRVISIDNNGKISLSIKKALTETGRASVRSSRPADVDWNKSGNDNLSFEDRLSKFMKDSDEKLHDLKKNFESKRGSGGYRKSIQF</sequence>
<evidence type="ECO:0000313" key="4">
    <source>
        <dbReference type="Proteomes" id="UP000253034"/>
    </source>
</evidence>
<dbReference type="GO" id="GO:0003729">
    <property type="term" value="F:mRNA binding"/>
    <property type="evidence" value="ECO:0007669"/>
    <property type="project" value="TreeGrafter"/>
</dbReference>
<dbReference type="PROSITE" id="PS50126">
    <property type="entry name" value="S1"/>
    <property type="match status" value="1"/>
</dbReference>
<accession>A0A369B8Y3</accession>
<comment type="function">
    <text evidence="1">Binds mRNA; thus facilitating recognition of the initiation point. It is needed to translate mRNA with a short Shine-Dalgarno (SD) purine-rich sequence.</text>
</comment>
<dbReference type="InterPro" id="IPR003029">
    <property type="entry name" value="S1_domain"/>
</dbReference>
<dbReference type="Gene3D" id="2.40.50.140">
    <property type="entry name" value="Nucleic acid-binding proteins"/>
    <property type="match status" value="1"/>
</dbReference>
<dbReference type="InterPro" id="IPR012340">
    <property type="entry name" value="NA-bd_OB-fold"/>
</dbReference>
<dbReference type="FunFam" id="2.40.50.140:FF:000103">
    <property type="entry name" value="protein RRP5 homolog"/>
    <property type="match status" value="1"/>
</dbReference>
<dbReference type="Pfam" id="PF00575">
    <property type="entry name" value="S1"/>
    <property type="match status" value="1"/>
</dbReference>
<evidence type="ECO:0000313" key="3">
    <source>
        <dbReference type="EMBL" id="RCX17871.1"/>
    </source>
</evidence>